<accession>A0A328C1L0</accession>
<dbReference type="PANTHER" id="PTHR30244">
    <property type="entry name" value="TRANSAMINASE"/>
    <property type="match status" value="1"/>
</dbReference>
<feature type="modified residue" description="N6-(pyridoxal phosphate)lysine" evidence="4">
    <location>
        <position position="189"/>
    </location>
</feature>
<dbReference type="CDD" id="cd00616">
    <property type="entry name" value="AHBA_syn"/>
    <property type="match status" value="1"/>
</dbReference>
<dbReference type="OrthoDB" id="9766188at2"/>
<dbReference type="PANTHER" id="PTHR30244:SF36">
    <property type="entry name" value="3-OXO-GLUCOSE-6-PHOSPHATE:GLUTAMATE AMINOTRANSFERASE"/>
    <property type="match status" value="1"/>
</dbReference>
<organism evidence="6 7">
    <name type="scientific">Lujinxingia litoralis</name>
    <dbReference type="NCBI Taxonomy" id="2211119"/>
    <lineage>
        <taxon>Bacteria</taxon>
        <taxon>Deltaproteobacteria</taxon>
        <taxon>Bradymonadales</taxon>
        <taxon>Lujinxingiaceae</taxon>
        <taxon>Lujinxingia</taxon>
    </lineage>
</organism>
<dbReference type="Proteomes" id="UP000249169">
    <property type="component" value="Unassembled WGS sequence"/>
</dbReference>
<comment type="similarity">
    <text evidence="2 5">Belongs to the DegT/DnrJ/EryC1 family.</text>
</comment>
<dbReference type="GO" id="GO:0030170">
    <property type="term" value="F:pyridoxal phosphate binding"/>
    <property type="evidence" value="ECO:0007669"/>
    <property type="project" value="UniProtKB-ARBA"/>
</dbReference>
<comment type="caution">
    <text evidence="6">The sequence shown here is derived from an EMBL/GenBank/DDBJ whole genome shotgun (WGS) entry which is preliminary data.</text>
</comment>
<evidence type="ECO:0000256" key="1">
    <source>
        <dbReference type="ARBA" id="ARBA00022898"/>
    </source>
</evidence>
<evidence type="ECO:0000313" key="7">
    <source>
        <dbReference type="Proteomes" id="UP000249169"/>
    </source>
</evidence>
<evidence type="ECO:0000313" key="6">
    <source>
        <dbReference type="EMBL" id="RAL20508.1"/>
    </source>
</evidence>
<keyword evidence="7" id="KW-1185">Reference proteome</keyword>
<dbReference type="AlphaFoldDB" id="A0A328C1L0"/>
<dbReference type="Gene3D" id="3.90.1150.10">
    <property type="entry name" value="Aspartate Aminotransferase, domain 1"/>
    <property type="match status" value="1"/>
</dbReference>
<evidence type="ECO:0000256" key="3">
    <source>
        <dbReference type="PIRSR" id="PIRSR000390-1"/>
    </source>
</evidence>
<proteinExistence type="inferred from homology"/>
<feature type="active site" description="Proton acceptor" evidence="3">
    <location>
        <position position="189"/>
    </location>
</feature>
<dbReference type="FunFam" id="3.40.640.10:FF:000089">
    <property type="entry name" value="Aminotransferase, DegT/DnrJ/EryC1/StrS family"/>
    <property type="match status" value="1"/>
</dbReference>
<evidence type="ECO:0000256" key="4">
    <source>
        <dbReference type="PIRSR" id="PIRSR000390-2"/>
    </source>
</evidence>
<dbReference type="PIRSF" id="PIRSF000390">
    <property type="entry name" value="PLP_StrS"/>
    <property type="match status" value="1"/>
</dbReference>
<dbReference type="RefSeq" id="WP_111731104.1">
    <property type="nucleotide sequence ID" value="NZ_QHKO01000010.1"/>
</dbReference>
<sequence length="376" mass="40652">MAVPFFDLTRQYAALEDDIRPAIDQVLRSQQCIGGPVVAELEEQLARYVGVRHAVGVSSGTDALLLSLMALNLKPGDEVVTSPFTFFAPIGSVMRLGATPVFVDIEPDGFNLDPTRLTEAIGPRTRALLPIHLFGQCAQMDQVMAAAYSPTGEALPVIEDLAQALGAQFEGRQAGSFGAAGCVSFFPTKNLGAAGDGGMVFTDDDALHERLRLLARHGARPKYHHIEVGGNFRLDAIQAAILSVKLRHLEAFCERRRAHAAYYDEALAGLEGLTLPSPGPGHQPVHNQYVVRVADRARLVAHLQQRGVGSAVYYPEALHTQPALKALGYQRGDFPRAEKACEEVLALPIFPELRVEEREQVARAVREGLQPGAPAT</sequence>
<dbReference type="InterPro" id="IPR000653">
    <property type="entry name" value="DegT/StrS_aminotransferase"/>
</dbReference>
<dbReference type="EMBL" id="QHKO01000010">
    <property type="protein sequence ID" value="RAL20508.1"/>
    <property type="molecule type" value="Genomic_DNA"/>
</dbReference>
<dbReference type="GO" id="GO:0008483">
    <property type="term" value="F:transaminase activity"/>
    <property type="evidence" value="ECO:0007669"/>
    <property type="project" value="TreeGrafter"/>
</dbReference>
<name>A0A328C1L0_9DELT</name>
<dbReference type="Gene3D" id="3.40.640.10">
    <property type="entry name" value="Type I PLP-dependent aspartate aminotransferase-like (Major domain)"/>
    <property type="match status" value="1"/>
</dbReference>
<dbReference type="InterPro" id="IPR015424">
    <property type="entry name" value="PyrdxlP-dep_Trfase"/>
</dbReference>
<evidence type="ECO:0000256" key="5">
    <source>
        <dbReference type="RuleBase" id="RU004508"/>
    </source>
</evidence>
<gene>
    <name evidence="6" type="ORF">DL240_17055</name>
</gene>
<reference evidence="6 7" key="1">
    <citation type="submission" date="2018-05" db="EMBL/GenBank/DDBJ databases">
        <title>Lujinxingia marina gen. nov. sp. nov., a new facultative anaerobic member of the class Deltaproteobacteria, and proposal of Lujinxingaceae fam. nov.</title>
        <authorList>
            <person name="Li C.-M."/>
        </authorList>
    </citation>
    <scope>NUCLEOTIDE SEQUENCE [LARGE SCALE GENOMIC DNA]</scope>
    <source>
        <strain evidence="6 7">B210</strain>
    </source>
</reference>
<keyword evidence="1 4" id="KW-0663">Pyridoxal phosphate</keyword>
<protein>
    <submittedName>
        <fullName evidence="6">Transcriptional regulator</fullName>
    </submittedName>
</protein>
<dbReference type="SUPFAM" id="SSF53383">
    <property type="entry name" value="PLP-dependent transferases"/>
    <property type="match status" value="1"/>
</dbReference>
<dbReference type="Pfam" id="PF01041">
    <property type="entry name" value="DegT_DnrJ_EryC1"/>
    <property type="match status" value="1"/>
</dbReference>
<dbReference type="GO" id="GO:0000271">
    <property type="term" value="P:polysaccharide biosynthetic process"/>
    <property type="evidence" value="ECO:0007669"/>
    <property type="project" value="TreeGrafter"/>
</dbReference>
<dbReference type="InterPro" id="IPR015421">
    <property type="entry name" value="PyrdxlP-dep_Trfase_major"/>
</dbReference>
<dbReference type="InterPro" id="IPR015422">
    <property type="entry name" value="PyrdxlP-dep_Trfase_small"/>
</dbReference>
<evidence type="ECO:0000256" key="2">
    <source>
        <dbReference type="ARBA" id="ARBA00037999"/>
    </source>
</evidence>